<evidence type="ECO:0000313" key="3">
    <source>
        <dbReference type="Proteomes" id="UP000317039"/>
    </source>
</evidence>
<dbReference type="Gene3D" id="1.10.3300.10">
    <property type="entry name" value="Jann2411-like domain"/>
    <property type="match status" value="1"/>
</dbReference>
<dbReference type="Pfam" id="PF07336">
    <property type="entry name" value="ABATE"/>
    <property type="match status" value="1"/>
</dbReference>
<dbReference type="Proteomes" id="UP000317039">
    <property type="component" value="Chromosome"/>
</dbReference>
<dbReference type="SUPFAM" id="SSF160904">
    <property type="entry name" value="Jann2411-like"/>
    <property type="match status" value="1"/>
</dbReference>
<dbReference type="InterPro" id="IPR023286">
    <property type="entry name" value="ABATE_dom_sf"/>
</dbReference>
<protein>
    <recommendedName>
        <fullName evidence="1">Zinc finger CGNR domain-containing protein</fullName>
    </recommendedName>
</protein>
<dbReference type="PANTHER" id="PTHR35525:SF3">
    <property type="entry name" value="BLL6575 PROTEIN"/>
    <property type="match status" value="1"/>
</dbReference>
<dbReference type="InterPro" id="IPR010852">
    <property type="entry name" value="ABATE"/>
</dbReference>
<dbReference type="AlphaFoldDB" id="A0A516NH51"/>
<dbReference type="Pfam" id="PF11706">
    <property type="entry name" value="zf-CGNR"/>
    <property type="match status" value="1"/>
</dbReference>
<gene>
    <name evidence="2" type="ORF">FOH10_05240</name>
</gene>
<proteinExistence type="predicted"/>
<reference evidence="2 3" key="1">
    <citation type="submission" date="2019-07" db="EMBL/GenBank/DDBJ databases">
        <title>Complete Genome Sequence and Methylome Analysis of Nocardia otitidis-caviarum NEB252.</title>
        <authorList>
            <person name="Fomenkov A."/>
            <person name="Anton B.P."/>
            <person name="Vincze T."/>
            <person name="Roberts R.J."/>
        </authorList>
    </citation>
    <scope>NUCLEOTIDE SEQUENCE [LARGE SCALE GENOMIC DNA]</scope>
    <source>
        <strain evidence="2 3">NEB252</strain>
    </source>
</reference>
<accession>A0A516NH51</accession>
<organism evidence="2 3">
    <name type="scientific">Nocardia otitidiscaviarum</name>
    <dbReference type="NCBI Taxonomy" id="1823"/>
    <lineage>
        <taxon>Bacteria</taxon>
        <taxon>Bacillati</taxon>
        <taxon>Actinomycetota</taxon>
        <taxon>Actinomycetes</taxon>
        <taxon>Mycobacteriales</taxon>
        <taxon>Nocardiaceae</taxon>
        <taxon>Nocardia</taxon>
    </lineage>
</organism>
<sequence>MDGHVTVSIVTEVDFPILGTEPLPVEFANTDYGGGAERIDFLRSAEQIDRWFAVVHPPAIEGEMGRAGERVRQLRDGVRHLLSAAADRAAPDPRRLDIVNEFARAAPTFAQMVWTPDTAPAARRFDIATGAPALLGHIATCSIELLIGPQSDALRRCSGPGCSLLFVKNHARRRWCHPSCGHRDRQARYYRRHHPREVRP</sequence>
<feature type="domain" description="Zinc finger CGNR" evidence="1">
    <location>
        <begin position="154"/>
        <end position="193"/>
    </location>
</feature>
<name>A0A516NH51_9NOCA</name>
<dbReference type="InterPro" id="IPR021005">
    <property type="entry name" value="Znf_CGNR"/>
</dbReference>
<dbReference type="KEGG" id="nod:FOH10_05240"/>
<evidence type="ECO:0000259" key="1">
    <source>
        <dbReference type="Pfam" id="PF11706"/>
    </source>
</evidence>
<evidence type="ECO:0000313" key="2">
    <source>
        <dbReference type="EMBL" id="QDP78230.1"/>
    </source>
</evidence>
<dbReference type="PANTHER" id="PTHR35525">
    <property type="entry name" value="BLL6575 PROTEIN"/>
    <property type="match status" value="1"/>
</dbReference>
<dbReference type="EMBL" id="CP041695">
    <property type="protein sequence ID" value="QDP78230.1"/>
    <property type="molecule type" value="Genomic_DNA"/>
</dbReference>